<feature type="compositionally biased region" description="Polar residues" evidence="7">
    <location>
        <begin position="161"/>
        <end position="174"/>
    </location>
</feature>
<reference evidence="11 12" key="1">
    <citation type="submission" date="2020-10" db="EMBL/GenBank/DDBJ databases">
        <title>Pygocentrus nattereri (red-bellied piranha) genome, fPygNat1, primary haplotype.</title>
        <authorList>
            <person name="Myers G."/>
            <person name="Meyer A."/>
            <person name="Karagic N."/>
            <person name="Pippel M."/>
            <person name="Winkler S."/>
            <person name="Tracey A."/>
            <person name="Wood J."/>
            <person name="Formenti G."/>
            <person name="Howe K."/>
            <person name="Fedrigo O."/>
            <person name="Jarvis E.D."/>
        </authorList>
    </citation>
    <scope>NUCLEOTIDE SEQUENCE [LARGE SCALE GENOMIC DNA]</scope>
</reference>
<feature type="transmembrane region" description="Helical" evidence="8">
    <location>
        <begin position="617"/>
        <end position="639"/>
    </location>
</feature>
<name>A0A3B4DH03_PYGNA</name>
<evidence type="ECO:0000256" key="6">
    <source>
        <dbReference type="ARBA" id="ARBA00023136"/>
    </source>
</evidence>
<evidence type="ECO:0000313" key="12">
    <source>
        <dbReference type="Proteomes" id="UP001501920"/>
    </source>
</evidence>
<evidence type="ECO:0000256" key="2">
    <source>
        <dbReference type="ARBA" id="ARBA00022553"/>
    </source>
</evidence>
<dbReference type="GeneTree" id="ENSGT00730000111360"/>
<keyword evidence="5 8" id="KW-1133">Transmembrane helix</keyword>
<evidence type="ECO:0000256" key="4">
    <source>
        <dbReference type="ARBA" id="ARBA00022729"/>
    </source>
</evidence>
<feature type="compositionally biased region" description="Polar residues" evidence="7">
    <location>
        <begin position="45"/>
        <end position="63"/>
    </location>
</feature>
<feature type="transmembrane region" description="Helical" evidence="8">
    <location>
        <begin position="583"/>
        <end position="605"/>
    </location>
</feature>
<organism evidence="11 12">
    <name type="scientific">Pygocentrus nattereri</name>
    <name type="common">Red-bellied piranha</name>
    <dbReference type="NCBI Taxonomy" id="42514"/>
    <lineage>
        <taxon>Eukaryota</taxon>
        <taxon>Metazoa</taxon>
        <taxon>Chordata</taxon>
        <taxon>Craniata</taxon>
        <taxon>Vertebrata</taxon>
        <taxon>Euteleostomi</taxon>
        <taxon>Actinopterygii</taxon>
        <taxon>Neopterygii</taxon>
        <taxon>Teleostei</taxon>
        <taxon>Ostariophysi</taxon>
        <taxon>Characiformes</taxon>
        <taxon>Characoidei</taxon>
        <taxon>Pygocentrus</taxon>
    </lineage>
</organism>
<keyword evidence="2" id="KW-0597">Phosphoprotein</keyword>
<keyword evidence="3 8" id="KW-0812">Transmembrane</keyword>
<evidence type="ECO:0000256" key="1">
    <source>
        <dbReference type="ARBA" id="ARBA00004141"/>
    </source>
</evidence>
<feature type="region of interest" description="Disordered" evidence="7">
    <location>
        <begin position="931"/>
        <end position="1075"/>
    </location>
</feature>
<reference evidence="11" key="2">
    <citation type="submission" date="2025-08" db="UniProtKB">
        <authorList>
            <consortium name="Ensembl"/>
        </authorList>
    </citation>
    <scope>IDENTIFICATION</scope>
</reference>
<feature type="transmembrane region" description="Helical" evidence="8">
    <location>
        <begin position="645"/>
        <end position="670"/>
    </location>
</feature>
<feature type="compositionally biased region" description="Gly residues" evidence="7">
    <location>
        <begin position="813"/>
        <end position="823"/>
    </location>
</feature>
<evidence type="ECO:0000256" key="7">
    <source>
        <dbReference type="SAM" id="MobiDB-lite"/>
    </source>
</evidence>
<protein>
    <recommendedName>
        <fullName evidence="10">Proline-rich transmembrane protein 3/4 domain-containing protein</fullName>
    </recommendedName>
</protein>
<keyword evidence="6 8" id="KW-0472">Membrane</keyword>
<dbReference type="OMA" id="SHQGHCW"/>
<feature type="transmembrane region" description="Helical" evidence="8">
    <location>
        <begin position="690"/>
        <end position="717"/>
    </location>
</feature>
<feature type="compositionally biased region" description="Basic and acidic residues" evidence="7">
    <location>
        <begin position="846"/>
        <end position="856"/>
    </location>
</feature>
<proteinExistence type="predicted"/>
<comment type="subcellular location">
    <subcellularLocation>
        <location evidence="1">Membrane</location>
        <topology evidence="1">Multi-pass membrane protein</topology>
    </subcellularLocation>
</comment>
<dbReference type="AlphaFoldDB" id="A0A3B4DH03"/>
<feature type="region of interest" description="Disordered" evidence="7">
    <location>
        <begin position="45"/>
        <end position="86"/>
    </location>
</feature>
<feature type="compositionally biased region" description="Low complexity" evidence="7">
    <location>
        <begin position="1003"/>
        <end position="1016"/>
    </location>
</feature>
<dbReference type="PANTHER" id="PTHR47400:SF2">
    <property type="entry name" value="PROLINE-RICH TRANSMEMBRANE PROTEIN 3-LIKE"/>
    <property type="match status" value="1"/>
</dbReference>
<feature type="compositionally biased region" description="Low complexity" evidence="7">
    <location>
        <begin position="1065"/>
        <end position="1075"/>
    </location>
</feature>
<feature type="compositionally biased region" description="Low complexity" evidence="7">
    <location>
        <begin position="399"/>
        <end position="416"/>
    </location>
</feature>
<dbReference type="GeneID" id="108432123"/>
<keyword evidence="4 9" id="KW-0732">Signal</keyword>
<evidence type="ECO:0000256" key="3">
    <source>
        <dbReference type="ARBA" id="ARBA00022692"/>
    </source>
</evidence>
<evidence type="ECO:0000256" key="8">
    <source>
        <dbReference type="SAM" id="Phobius"/>
    </source>
</evidence>
<accession>A0A3B4DH03</accession>
<evidence type="ECO:0000256" key="5">
    <source>
        <dbReference type="ARBA" id="ARBA00022989"/>
    </source>
</evidence>
<dbReference type="RefSeq" id="XP_017561233.1">
    <property type="nucleotide sequence ID" value="XM_017705744.2"/>
</dbReference>
<dbReference type="OrthoDB" id="10066605at2759"/>
<dbReference type="Pfam" id="PF25987">
    <property type="entry name" value="PRRT3"/>
    <property type="match status" value="1"/>
</dbReference>
<feature type="compositionally biased region" description="Polar residues" evidence="7">
    <location>
        <begin position="301"/>
        <end position="314"/>
    </location>
</feature>
<evidence type="ECO:0000256" key="9">
    <source>
        <dbReference type="SAM" id="SignalP"/>
    </source>
</evidence>
<feature type="compositionally biased region" description="Basic and acidic residues" evidence="7">
    <location>
        <begin position="72"/>
        <end position="86"/>
    </location>
</feature>
<dbReference type="InterPro" id="IPR043242">
    <property type="entry name" value="PRRT3"/>
</dbReference>
<feature type="domain" description="Proline-rich transmembrane protein 3/4" evidence="10">
    <location>
        <begin position="488"/>
        <end position="764"/>
    </location>
</feature>
<dbReference type="PANTHER" id="PTHR47400">
    <property type="entry name" value="PROLINE-RICH TRANSMEMBRANE PROTEIN 3"/>
    <property type="match status" value="1"/>
</dbReference>
<feature type="signal peptide" evidence="9">
    <location>
        <begin position="1"/>
        <end position="38"/>
    </location>
</feature>
<feature type="region of interest" description="Disordered" evidence="7">
    <location>
        <begin position="801"/>
        <end position="867"/>
    </location>
</feature>
<feature type="chain" id="PRO_5043624296" description="Proline-rich transmembrane protein 3/4 domain-containing protein" evidence="9">
    <location>
        <begin position="39"/>
        <end position="1075"/>
    </location>
</feature>
<dbReference type="Proteomes" id="UP001501920">
    <property type="component" value="Chromosome 29"/>
</dbReference>
<dbReference type="RefSeq" id="XP_017561234.1">
    <property type="nucleotide sequence ID" value="XM_017705745.2"/>
</dbReference>
<keyword evidence="12" id="KW-1185">Reference proteome</keyword>
<feature type="compositionally biased region" description="Polar residues" evidence="7">
    <location>
        <begin position="349"/>
        <end position="362"/>
    </location>
</feature>
<feature type="transmembrane region" description="Helical" evidence="8">
    <location>
        <begin position="543"/>
        <end position="563"/>
    </location>
</feature>
<feature type="transmembrane region" description="Helical" evidence="8">
    <location>
        <begin position="737"/>
        <end position="757"/>
    </location>
</feature>
<sequence>MKHSSSLLVRHALGRQSTTMVLLLILPLLLVLVQPTTSQVYINSSSYDGNATASSSKQTQPTGRTDVPFRNNHQEMSREAERESLMDKNVSVQVSKQGDIVLNGHPEEHTVKNHMWETSTQPSNVHIKVELTTHSISPNTRAKSGLTQTQPTVRLITTASTQHVEGRSLKTTAETPPVDEGSGHILLQTAETEPVTKELIHETSEEDWSTSDVLIPTVISLTETVEIDDAERAQYRPQAQTAYSIQTTVSNAQKHPTVSLVLQPKHSSTTLVSERPVTTSAPNMVNRNVTVNLADEERGAKTSSTIPTGHQSKGASRPPTHSPSPSESPPFNTSTTILLLRTPPPQDAPGSSTNLQPRNTSKPAKAATASNKEPIGEESSTSTPQGLETKIFKSLPSASTTNQQNLTDTTNSQSTSFPIPKGRGRLVPFENDARYEEKDLSISLGSIPSVKPGPIPSTTYISKDRCDPAFGPCVSSPKDPNVHSELGTSNGSLLVWADLSRTLSFAWELHVFGSAALFLLLTAGSALGLALAPSMHCPHRGALALANGLLLLAGAIRAAYFLLDPYGSRLLLPLPVVTTLYTLPLPLLIWVQAAMVMLVLIGAEVALLPPSVQRPPLLGVLAVLQCTLLLAADLLSPALSPAVPVVLQSLTLTAGLVLCLGYLCLVLPRLSGPQVGQVGEKGLSGPKLRVLARVLAVCALLGALCCLLHAYTCLWLYGLLGDWRRFRWTWWLCQFWARLLELGWAFCLLLLASWVFWRPRRVQTRRASGQGGTAAGDLPSPGQSSSSSHTHTCWAKIVQSLKGRPHRKSDSNGVGGANGGGVSGELPNNWAGQERSGADISKSLIRNRDPPKESNRGRNQRSVAESSAGSLLRLQALGQPQQCSLSGSLDQDKESAISLYDFDLRPPSPIDLSRSIDEALHREHLLRGGSLFHPLGQPSPPPSPMPWMRRNSDPEITLSESSDEHTLLTESSAGLDRSIPSAVPSRQVTAPPTPTHQGPRWASEVPVPSSMSCPVSLHPSPSAGRAVTPSTDDTRPFLTPELERGSQPDSRGGRNYLKVNRQDDSASVSSDIIDL</sequence>
<feature type="region of interest" description="Disordered" evidence="7">
    <location>
        <begin position="265"/>
        <end position="425"/>
    </location>
</feature>
<feature type="transmembrane region" description="Helical" evidence="8">
    <location>
        <begin position="509"/>
        <end position="531"/>
    </location>
</feature>
<feature type="region of interest" description="Disordered" evidence="7">
    <location>
        <begin position="767"/>
        <end position="789"/>
    </location>
</feature>
<dbReference type="Ensembl" id="ENSPNAT00000034181.2">
    <property type="protein sequence ID" value="ENSPNAP00000022189.1"/>
    <property type="gene ID" value="ENSPNAG00000029467.2"/>
</dbReference>
<evidence type="ECO:0000259" key="10">
    <source>
        <dbReference type="Pfam" id="PF25987"/>
    </source>
</evidence>
<evidence type="ECO:0000313" key="11">
    <source>
        <dbReference type="Ensembl" id="ENSPNAP00000022189.1"/>
    </source>
</evidence>
<feature type="region of interest" description="Disordered" evidence="7">
    <location>
        <begin position="161"/>
        <end position="181"/>
    </location>
</feature>
<dbReference type="InterPro" id="IPR059081">
    <property type="entry name" value="PRRT3-4"/>
</dbReference>
<dbReference type="STRING" id="42514.ENSPNAP00000022189"/>
<reference evidence="11" key="3">
    <citation type="submission" date="2025-09" db="UniProtKB">
        <authorList>
            <consortium name="Ensembl"/>
        </authorList>
    </citation>
    <scope>IDENTIFICATION</scope>
</reference>
<feature type="compositionally biased region" description="Polar residues" evidence="7">
    <location>
        <begin position="265"/>
        <end position="291"/>
    </location>
</feature>